<evidence type="ECO:0000259" key="1">
    <source>
        <dbReference type="SMART" id="SM00470"/>
    </source>
</evidence>
<dbReference type="SUPFAM" id="SSF110849">
    <property type="entry name" value="ParB/Sulfiredoxin"/>
    <property type="match status" value="1"/>
</dbReference>
<protein>
    <submittedName>
        <fullName evidence="2">Transcriptional regulator</fullName>
    </submittedName>
</protein>
<comment type="caution">
    <text evidence="2">The sequence shown here is derived from an EMBL/GenBank/DDBJ whole genome shotgun (WGS) entry which is preliminary data.</text>
</comment>
<dbReference type="InterPro" id="IPR036086">
    <property type="entry name" value="ParB/Sulfiredoxin_sf"/>
</dbReference>
<dbReference type="InterPro" id="IPR003115">
    <property type="entry name" value="ParB_N"/>
</dbReference>
<sequence>MASFKSISLKSIHVGERARPVDEDHALAIAASMAERGLINPITVRSTPNAKKGETPYTLVAGGHRLRGAELNNWSEIDAIIVSADAAEAQLMEISENLFRNELSALDRGLFVVKFREIYEEKNGKIERGRYADEKCHDDTFIFAPGKELAERVQERLGIGRRTYFRATEIGLKLHSTLRQALRGTDAEDDQSQLLKLAKLPKDEQVKIAAALKEEPDLKRALAFTKPPALVATPTPVSQSSLLTKLTATWDNASEETRAAFLEYIGMDGGTDGLMASLREEAA</sequence>
<dbReference type="SMART" id="SM00470">
    <property type="entry name" value="ParB"/>
    <property type="match status" value="1"/>
</dbReference>
<name>A0ABY3BVH1_9HYPH</name>
<organism evidence="2 3">
    <name type="scientific">Agrobacterium salinitolerans</name>
    <dbReference type="NCBI Taxonomy" id="1183413"/>
    <lineage>
        <taxon>Bacteria</taxon>
        <taxon>Pseudomonadati</taxon>
        <taxon>Pseudomonadota</taxon>
        <taxon>Alphaproteobacteria</taxon>
        <taxon>Hyphomicrobiales</taxon>
        <taxon>Rhizobiaceae</taxon>
        <taxon>Rhizobium/Agrobacterium group</taxon>
        <taxon>Agrobacterium</taxon>
    </lineage>
</organism>
<dbReference type="Gene3D" id="1.10.10.2830">
    <property type="match status" value="1"/>
</dbReference>
<gene>
    <name evidence="2" type="ORF">EXN23_01890</name>
</gene>
<dbReference type="RefSeq" id="WP_142911659.1">
    <property type="nucleotide sequence ID" value="NZ_SGNZ01000001.1"/>
</dbReference>
<reference evidence="2 3" key="1">
    <citation type="journal article" date="2019" name="Appl. Microbiol. Biotechnol.">
        <title>Differential efficiency of wild type rhizogenic strains for rol gene transformation of plants.</title>
        <authorList>
            <person name="Desmet S."/>
            <person name="De Keyser E."/>
            <person name="Van Vaerenbergh J."/>
            <person name="Baeyen S."/>
            <person name="Van Huylenbroeck J."/>
            <person name="Geelen D."/>
            <person name="Dhooghe E."/>
        </authorList>
    </citation>
    <scope>NUCLEOTIDE SEQUENCE [LARGE SCALE GENOMIC DNA]</scope>
    <source>
        <strain evidence="2 3">GBBC3283</strain>
    </source>
</reference>
<dbReference type="PANTHER" id="PTHR33375">
    <property type="entry name" value="CHROMOSOME-PARTITIONING PROTEIN PARB-RELATED"/>
    <property type="match status" value="1"/>
</dbReference>
<dbReference type="PANTHER" id="PTHR33375:SF1">
    <property type="entry name" value="CHROMOSOME-PARTITIONING PROTEIN PARB-RELATED"/>
    <property type="match status" value="1"/>
</dbReference>
<proteinExistence type="predicted"/>
<evidence type="ECO:0000313" key="2">
    <source>
        <dbReference type="EMBL" id="TRA97009.1"/>
    </source>
</evidence>
<dbReference type="EMBL" id="SGNZ01000001">
    <property type="protein sequence ID" value="TRA97009.1"/>
    <property type="molecule type" value="Genomic_DNA"/>
</dbReference>
<evidence type="ECO:0000313" key="3">
    <source>
        <dbReference type="Proteomes" id="UP000319481"/>
    </source>
</evidence>
<dbReference type="CDD" id="cd16409">
    <property type="entry name" value="ParB_N_like"/>
    <property type="match status" value="1"/>
</dbReference>
<dbReference type="Gene3D" id="3.90.1530.30">
    <property type="match status" value="1"/>
</dbReference>
<dbReference type="Pfam" id="PF02195">
    <property type="entry name" value="ParB_N"/>
    <property type="match status" value="1"/>
</dbReference>
<dbReference type="InterPro" id="IPR050336">
    <property type="entry name" value="Chromosome_partition/occlusion"/>
</dbReference>
<feature type="domain" description="ParB-like N-terminal" evidence="1">
    <location>
        <begin position="5"/>
        <end position="98"/>
    </location>
</feature>
<accession>A0ABY3BVH1</accession>
<keyword evidence="3" id="KW-1185">Reference proteome</keyword>
<dbReference type="Proteomes" id="UP000319481">
    <property type="component" value="Unassembled WGS sequence"/>
</dbReference>